<dbReference type="NCBIfam" id="TIGR00281">
    <property type="entry name" value="SMC-Scp complex subunit ScpB"/>
    <property type="match status" value="1"/>
</dbReference>
<comment type="subcellular location">
    <subcellularLocation>
        <location evidence="5">Cytoplasm</location>
    </subcellularLocation>
    <text evidence="5">Associated with two foci at the outer edges of the nucleoid region in young cells, and at four foci within both cell halves in older cells.</text>
</comment>
<comment type="similarity">
    <text evidence="5">Belongs to the ScpB family.</text>
</comment>
<organism evidence="6 7">
    <name type="scientific">Spiroplasma alleghenense</name>
    <dbReference type="NCBI Taxonomy" id="216931"/>
    <lineage>
        <taxon>Bacteria</taxon>
        <taxon>Bacillati</taxon>
        <taxon>Mycoplasmatota</taxon>
        <taxon>Mollicutes</taxon>
        <taxon>Entomoplasmatales</taxon>
        <taxon>Spiroplasmataceae</taxon>
        <taxon>Spiroplasma</taxon>
    </lineage>
</organism>
<dbReference type="RefSeq" id="WP_115558337.1">
    <property type="nucleotide sequence ID" value="NZ_CP031376.1"/>
</dbReference>
<dbReference type="GO" id="GO:0051301">
    <property type="term" value="P:cell division"/>
    <property type="evidence" value="ECO:0007669"/>
    <property type="project" value="UniProtKB-KW"/>
</dbReference>
<dbReference type="InterPro" id="IPR036388">
    <property type="entry name" value="WH-like_DNA-bd_sf"/>
</dbReference>
<dbReference type="GO" id="GO:0005737">
    <property type="term" value="C:cytoplasm"/>
    <property type="evidence" value="ECO:0007669"/>
    <property type="project" value="UniProtKB-SubCell"/>
</dbReference>
<dbReference type="Gene3D" id="1.10.10.10">
    <property type="entry name" value="Winged helix-like DNA-binding domain superfamily/Winged helix DNA-binding domain"/>
    <property type="match status" value="2"/>
</dbReference>
<dbReference type="SUPFAM" id="SSF46785">
    <property type="entry name" value="Winged helix' DNA-binding domain"/>
    <property type="match status" value="2"/>
</dbReference>
<name>A0A345Z4B1_9MOLU</name>
<comment type="function">
    <text evidence="5">Participates in chromosomal partition during cell division. May act via the formation of a condensin-like complex containing Smc and ScpA that pull DNA away from mid-cell into both cell halves.</text>
</comment>
<gene>
    <name evidence="5 6" type="primary">scpB</name>
    <name evidence="6" type="ORF">SALLE_v1c07700</name>
</gene>
<keyword evidence="4 5" id="KW-0131">Cell cycle</keyword>
<keyword evidence="3 5" id="KW-0159">Chromosome partition</keyword>
<dbReference type="PIRSF" id="PIRSF019345">
    <property type="entry name" value="ScpB"/>
    <property type="match status" value="1"/>
</dbReference>
<proteinExistence type="inferred from homology"/>
<sequence length="186" mass="21299">MNKEKIMGIIEGLLFISGDEGIGEDYIHLILEDQKEEVIQEAIQALKLKYQNDQTCGIDIQKFAGNKHRMITKKEYHDFMVKMTNIKLESKLSSASIETLSIIAYKGPISKPEIEQIRGVGCDQIMYKLKIRNLIKEMGKSELPGRPMLYSVTNDFLKLFNLNSLSELPELPTNNDQEDADIFNRE</sequence>
<accession>A0A345Z4B1</accession>
<evidence type="ECO:0000313" key="6">
    <source>
        <dbReference type="EMBL" id="AXK51440.1"/>
    </source>
</evidence>
<evidence type="ECO:0000256" key="4">
    <source>
        <dbReference type="ARBA" id="ARBA00023306"/>
    </source>
</evidence>
<dbReference type="GO" id="GO:0051304">
    <property type="term" value="P:chromosome separation"/>
    <property type="evidence" value="ECO:0007669"/>
    <property type="project" value="InterPro"/>
</dbReference>
<dbReference type="HAMAP" id="MF_01804">
    <property type="entry name" value="ScpB"/>
    <property type="match status" value="1"/>
</dbReference>
<evidence type="ECO:0000256" key="5">
    <source>
        <dbReference type="HAMAP-Rule" id="MF_01804"/>
    </source>
</evidence>
<dbReference type="PANTHER" id="PTHR34298">
    <property type="entry name" value="SEGREGATION AND CONDENSATION PROTEIN B"/>
    <property type="match status" value="1"/>
</dbReference>
<dbReference type="EMBL" id="CP031376">
    <property type="protein sequence ID" value="AXK51440.1"/>
    <property type="molecule type" value="Genomic_DNA"/>
</dbReference>
<dbReference type="InterPro" id="IPR036390">
    <property type="entry name" value="WH_DNA-bd_sf"/>
</dbReference>
<dbReference type="KEGG" id="salx:SALLE_v1c07700"/>
<reference evidence="6 7" key="1">
    <citation type="submission" date="2018-07" db="EMBL/GenBank/DDBJ databases">
        <title>Complete genome sequence of Spiroplasma alleghenense PLHS-1 (ATCC 51752).</title>
        <authorList>
            <person name="Chou L."/>
            <person name="Lee T.-Y."/>
            <person name="Tsai Y.-M."/>
            <person name="Kuo C.-H."/>
        </authorList>
    </citation>
    <scope>NUCLEOTIDE SEQUENCE [LARGE SCALE GENOMIC DNA]</scope>
    <source>
        <strain evidence="6 7">PLHS-1</strain>
    </source>
</reference>
<evidence type="ECO:0000256" key="3">
    <source>
        <dbReference type="ARBA" id="ARBA00022829"/>
    </source>
</evidence>
<keyword evidence="1 5" id="KW-0963">Cytoplasm</keyword>
<dbReference type="OrthoDB" id="9806226at2"/>
<dbReference type="Proteomes" id="UP000254792">
    <property type="component" value="Chromosome"/>
</dbReference>
<dbReference type="InterPro" id="IPR005234">
    <property type="entry name" value="ScpB_csome_segregation"/>
</dbReference>
<dbReference type="AlphaFoldDB" id="A0A345Z4B1"/>
<evidence type="ECO:0000256" key="1">
    <source>
        <dbReference type="ARBA" id="ARBA00022490"/>
    </source>
</evidence>
<keyword evidence="2 5" id="KW-0132">Cell division</keyword>
<dbReference type="Pfam" id="PF04079">
    <property type="entry name" value="SMC_ScpB"/>
    <property type="match status" value="1"/>
</dbReference>
<dbReference type="GO" id="GO:0006260">
    <property type="term" value="P:DNA replication"/>
    <property type="evidence" value="ECO:0007669"/>
    <property type="project" value="UniProtKB-UniRule"/>
</dbReference>
<protein>
    <recommendedName>
        <fullName evidence="5">Segregation and condensation protein B</fullName>
    </recommendedName>
</protein>
<comment type="subunit">
    <text evidence="5">Homodimer. Homodimerization may be required to stabilize the binding of ScpA to the Smc head domains. Component of a cohesin-like complex composed of ScpA, ScpB and the Smc homodimer, in which ScpA and ScpB bind to the head domain of Smc. The presence of the three proteins is required for the association of the complex with DNA.</text>
</comment>
<dbReference type="PANTHER" id="PTHR34298:SF2">
    <property type="entry name" value="SEGREGATION AND CONDENSATION PROTEIN B"/>
    <property type="match status" value="1"/>
</dbReference>
<evidence type="ECO:0000313" key="7">
    <source>
        <dbReference type="Proteomes" id="UP000254792"/>
    </source>
</evidence>
<evidence type="ECO:0000256" key="2">
    <source>
        <dbReference type="ARBA" id="ARBA00022618"/>
    </source>
</evidence>
<keyword evidence="7" id="KW-1185">Reference proteome</keyword>